<dbReference type="InterPro" id="IPR036188">
    <property type="entry name" value="FAD/NAD-bd_sf"/>
</dbReference>
<dbReference type="GO" id="GO:0022857">
    <property type="term" value="F:transmembrane transporter activity"/>
    <property type="evidence" value="ECO:0007669"/>
    <property type="project" value="InterPro"/>
</dbReference>
<feature type="domain" description="Major facilitator superfamily (MFS) profile" evidence="6">
    <location>
        <begin position="1"/>
        <end position="405"/>
    </location>
</feature>
<dbReference type="GO" id="GO:0016020">
    <property type="term" value="C:membrane"/>
    <property type="evidence" value="ECO:0007669"/>
    <property type="project" value="UniProtKB-SubCell"/>
</dbReference>
<proteinExistence type="predicted"/>
<feature type="transmembrane region" description="Helical" evidence="5">
    <location>
        <begin position="316"/>
        <end position="338"/>
    </location>
</feature>
<feature type="transmembrane region" description="Helical" evidence="5">
    <location>
        <begin position="38"/>
        <end position="62"/>
    </location>
</feature>
<evidence type="ECO:0000313" key="7">
    <source>
        <dbReference type="EMBL" id="KZM28604.1"/>
    </source>
</evidence>
<evidence type="ECO:0000256" key="3">
    <source>
        <dbReference type="ARBA" id="ARBA00022989"/>
    </source>
</evidence>
<accession>A0A163MCU5</accession>
<dbReference type="InterPro" id="IPR053212">
    <property type="entry name" value="DHP_3-monooxygenase"/>
</dbReference>
<dbReference type="Proteomes" id="UP000076837">
    <property type="component" value="Unassembled WGS sequence"/>
</dbReference>
<dbReference type="AlphaFoldDB" id="A0A163MCU5"/>
<feature type="transmembrane region" description="Helical" evidence="5">
    <location>
        <begin position="292"/>
        <end position="310"/>
    </location>
</feature>
<name>A0A163MCU5_DIDRA</name>
<dbReference type="SUPFAM" id="SSF103473">
    <property type="entry name" value="MFS general substrate transporter"/>
    <property type="match status" value="1"/>
</dbReference>
<dbReference type="Gene3D" id="1.20.1250.20">
    <property type="entry name" value="MFS general substrate transporter like domains"/>
    <property type="match status" value="1"/>
</dbReference>
<feature type="transmembrane region" description="Helical" evidence="5">
    <location>
        <begin position="412"/>
        <end position="430"/>
    </location>
</feature>
<keyword evidence="3 5" id="KW-1133">Transmembrane helix</keyword>
<dbReference type="PANTHER" id="PTHR47469">
    <property type="entry name" value="MONOOXYGENASE-LIKE"/>
    <property type="match status" value="1"/>
</dbReference>
<feature type="transmembrane region" description="Helical" evidence="5">
    <location>
        <begin position="384"/>
        <end position="400"/>
    </location>
</feature>
<feature type="transmembrane region" description="Helical" evidence="5">
    <location>
        <begin position="69"/>
        <end position="89"/>
    </location>
</feature>
<evidence type="ECO:0000256" key="1">
    <source>
        <dbReference type="ARBA" id="ARBA00004141"/>
    </source>
</evidence>
<feature type="transmembrane region" description="Helical" evidence="5">
    <location>
        <begin position="129"/>
        <end position="150"/>
    </location>
</feature>
<evidence type="ECO:0000256" key="5">
    <source>
        <dbReference type="SAM" id="Phobius"/>
    </source>
</evidence>
<dbReference type="InterPro" id="IPR005829">
    <property type="entry name" value="Sugar_transporter_CS"/>
</dbReference>
<dbReference type="InterPro" id="IPR054707">
    <property type="entry name" value="DhpH_subs-bd"/>
</dbReference>
<dbReference type="NCBIfam" id="NF005566">
    <property type="entry name" value="PRK07236.1"/>
    <property type="match status" value="1"/>
</dbReference>
<keyword evidence="2 5" id="KW-0812">Transmembrane</keyword>
<keyword evidence="4 5" id="KW-0472">Membrane</keyword>
<evidence type="ECO:0000256" key="2">
    <source>
        <dbReference type="ARBA" id="ARBA00022692"/>
    </source>
</evidence>
<dbReference type="STRING" id="5454.A0A163MCU5"/>
<sequence>MGWALDGFAGSLYSLVLGPAMTELLPNSSIGVNSGNIGLYGGLTVALFLAGWATGGILFGVLADYFGRVRVLSIGILTYALFTALAAFADTWWQLGILRFIAGLGSGVEAPVGAALVAEVWRNQYRARACGVMMSGYAGGFFIAALAYSMLSEQGWRFMLVLAVVPAFLVWFLRRYVPEPEEIKTVIATRKERKKNAVRSAEDRFVLRRLLSPPHLRATLICTALATGALLAFWSVSTWYPQIIRNVASAESLSAEIANHRVAISSMMFNAGGILGYASWGFLADWIGRRKAFLVSFVVSGVSIAYLFPFEHSYTTYLFVLPIVGFGLFGALSGNFVYGPEMFAPSMRASGIALANSIGRYITAVGPLVAGVIATSWFGGNLGIATAVLASTGVISLIGLERNFEVSTYSGSRAVVIGGSIGGLTAALLLQDLGFEVDVFERTASDLDGRGGGIVLQPDTLRWFQERSSQRPEDVSTTTDWVQYIEDGNRIVDRDARSWAHTSWGTFYRALLADFGREHYHLGEFACGFDQDEDSVTVRFVSGRREKASLVVIADGVTSVNRARIDPDVTLDYSGYIGWRGTVDESQLSAETAGILRNAITYNIIPHSQITMYPIPSERGTGAGDRLMNYVWYRNVPAGPDLDEMLTDKRGFQGKVSVHPHQVQDRYVDEMRDAAARLLAPAAAELVTSTDAPFIQVVWDSRASKMASGRVALIGDAACGARPHAAAGTAKAAADAWALSEALTASSGNVPEALEKWEPGQLELSNNLLTRVKAMGERSQFANTWTPGDKDLRFGLYGPGR</sequence>
<dbReference type="EMBL" id="JYNV01000009">
    <property type="protein sequence ID" value="KZM28604.1"/>
    <property type="molecule type" value="Genomic_DNA"/>
</dbReference>
<evidence type="ECO:0000256" key="4">
    <source>
        <dbReference type="ARBA" id="ARBA00023136"/>
    </source>
</evidence>
<feature type="transmembrane region" description="Helical" evidence="5">
    <location>
        <begin position="218"/>
        <end position="240"/>
    </location>
</feature>
<feature type="transmembrane region" description="Helical" evidence="5">
    <location>
        <begin position="358"/>
        <end position="378"/>
    </location>
</feature>
<protein>
    <submittedName>
        <fullName evidence="7">Transmembrane transporter</fullName>
    </submittedName>
</protein>
<dbReference type="Gene3D" id="3.50.50.60">
    <property type="entry name" value="FAD/NAD(P)-binding domain"/>
    <property type="match status" value="2"/>
</dbReference>
<dbReference type="PANTHER" id="PTHR47469:SF2">
    <property type="entry name" value="OS06G0597600 PROTEIN"/>
    <property type="match status" value="1"/>
</dbReference>
<dbReference type="PROSITE" id="PS50850">
    <property type="entry name" value="MFS"/>
    <property type="match status" value="1"/>
</dbReference>
<feature type="transmembrane region" description="Helical" evidence="5">
    <location>
        <begin position="260"/>
        <end position="280"/>
    </location>
</feature>
<reference evidence="7 8" key="1">
    <citation type="journal article" date="2016" name="Sci. Rep.">
        <title>Draft genome sequencing and secretome analysis of fungal phytopathogen Ascochyta rabiei provides insight into the necrotrophic effector repertoire.</title>
        <authorList>
            <person name="Verma S."/>
            <person name="Gazara R.K."/>
            <person name="Nizam S."/>
            <person name="Parween S."/>
            <person name="Chattopadhyay D."/>
            <person name="Verma P.K."/>
        </authorList>
    </citation>
    <scope>NUCLEOTIDE SEQUENCE [LARGE SCALE GENOMIC DNA]</scope>
    <source>
        <strain evidence="7 8">ArDII</strain>
    </source>
</reference>
<dbReference type="Pfam" id="PF22607">
    <property type="entry name" value="FAD_binding-like"/>
    <property type="match status" value="1"/>
</dbReference>
<dbReference type="SUPFAM" id="SSF54373">
    <property type="entry name" value="FAD-linked reductases, C-terminal domain"/>
    <property type="match status" value="1"/>
</dbReference>
<evidence type="ECO:0000313" key="8">
    <source>
        <dbReference type="Proteomes" id="UP000076837"/>
    </source>
</evidence>
<dbReference type="PRINTS" id="PR00420">
    <property type="entry name" value="RNGMNOXGNASE"/>
</dbReference>
<organism evidence="7 8">
    <name type="scientific">Didymella rabiei</name>
    <name type="common">Chickpea ascochyta blight fungus</name>
    <name type="synonym">Mycosphaerella rabiei</name>
    <dbReference type="NCBI Taxonomy" id="5454"/>
    <lineage>
        <taxon>Eukaryota</taxon>
        <taxon>Fungi</taxon>
        <taxon>Dikarya</taxon>
        <taxon>Ascomycota</taxon>
        <taxon>Pezizomycotina</taxon>
        <taxon>Dothideomycetes</taxon>
        <taxon>Pleosporomycetidae</taxon>
        <taxon>Pleosporales</taxon>
        <taxon>Pleosporineae</taxon>
        <taxon>Didymellaceae</taxon>
        <taxon>Ascochyta</taxon>
    </lineage>
</organism>
<dbReference type="InterPro" id="IPR011701">
    <property type="entry name" value="MFS"/>
</dbReference>
<dbReference type="PROSITE" id="PS00217">
    <property type="entry name" value="SUGAR_TRANSPORT_2"/>
    <property type="match status" value="1"/>
</dbReference>
<evidence type="ECO:0000259" key="6">
    <source>
        <dbReference type="PROSITE" id="PS50850"/>
    </source>
</evidence>
<dbReference type="InterPro" id="IPR020846">
    <property type="entry name" value="MFS_dom"/>
</dbReference>
<gene>
    <name evidence="7" type="ORF">ST47_g258</name>
</gene>
<dbReference type="Pfam" id="PF07690">
    <property type="entry name" value="MFS_1"/>
    <property type="match status" value="1"/>
</dbReference>
<dbReference type="SUPFAM" id="SSF51905">
    <property type="entry name" value="FAD/NAD(P)-binding domain"/>
    <property type="match status" value="1"/>
</dbReference>
<keyword evidence="8" id="KW-1185">Reference proteome</keyword>
<comment type="subcellular location">
    <subcellularLocation>
        <location evidence="1">Membrane</location>
        <topology evidence="1">Multi-pass membrane protein</topology>
    </subcellularLocation>
</comment>
<dbReference type="InterPro" id="IPR036259">
    <property type="entry name" value="MFS_trans_sf"/>
</dbReference>
<comment type="caution">
    <text evidence="7">The sequence shown here is derived from an EMBL/GenBank/DDBJ whole genome shotgun (WGS) entry which is preliminary data.</text>
</comment>
<feature type="transmembrane region" description="Helical" evidence="5">
    <location>
        <begin position="95"/>
        <end position="117"/>
    </location>
</feature>
<feature type="transmembrane region" description="Helical" evidence="5">
    <location>
        <begin position="156"/>
        <end position="173"/>
    </location>
</feature>